<dbReference type="Proteomes" id="UP000253472">
    <property type="component" value="Unassembled WGS sequence"/>
</dbReference>
<organism evidence="1 2">
    <name type="scientific">Candida viswanathii</name>
    <dbReference type="NCBI Taxonomy" id="5486"/>
    <lineage>
        <taxon>Eukaryota</taxon>
        <taxon>Fungi</taxon>
        <taxon>Dikarya</taxon>
        <taxon>Ascomycota</taxon>
        <taxon>Saccharomycotina</taxon>
        <taxon>Pichiomycetes</taxon>
        <taxon>Debaryomycetaceae</taxon>
        <taxon>Candida/Lodderomyces clade</taxon>
        <taxon>Candida</taxon>
    </lineage>
</organism>
<protein>
    <submittedName>
        <fullName evidence="1">Uncharacterized protein</fullName>
    </submittedName>
</protein>
<dbReference type="STRING" id="5486.A0A367YB09"/>
<keyword evidence="2" id="KW-1185">Reference proteome</keyword>
<name>A0A367YB09_9ASCO</name>
<dbReference type="EMBL" id="QLNQ01000024">
    <property type="protein sequence ID" value="RCK63053.1"/>
    <property type="molecule type" value="Genomic_DNA"/>
</dbReference>
<accession>A0A367YB09</accession>
<gene>
    <name evidence="1" type="ORF">Cantr_09665</name>
</gene>
<proteinExistence type="predicted"/>
<comment type="caution">
    <text evidence="1">The sequence shown here is derived from an EMBL/GenBank/DDBJ whole genome shotgun (WGS) entry which is preliminary data.</text>
</comment>
<evidence type="ECO:0000313" key="1">
    <source>
        <dbReference type="EMBL" id="RCK63053.1"/>
    </source>
</evidence>
<dbReference type="AlphaFoldDB" id="A0A367YB09"/>
<sequence length="128" mass="14826">MQVDVAHNDLMIPMIALARRFIDMKEYDKSLEISSAIAKVNPKVLDAYYIEMLVHIFRAREALRNRRIQLAQLMLHPNPAVKKNIQKHMMVISEYRMILENGELEEHDEDLVLQVSDVTVEVGGPRIC</sequence>
<reference evidence="1 2" key="1">
    <citation type="submission" date="2018-06" db="EMBL/GenBank/DDBJ databases">
        <title>Whole genome sequencing of Candida tropicalis (genome annotated by CSBL at Korea University).</title>
        <authorList>
            <person name="Ahn J."/>
        </authorList>
    </citation>
    <scope>NUCLEOTIDE SEQUENCE [LARGE SCALE GENOMIC DNA]</scope>
    <source>
        <strain evidence="1 2">ATCC 20962</strain>
    </source>
</reference>
<evidence type="ECO:0000313" key="2">
    <source>
        <dbReference type="Proteomes" id="UP000253472"/>
    </source>
</evidence>